<feature type="compositionally biased region" description="Polar residues" evidence="2">
    <location>
        <begin position="632"/>
        <end position="646"/>
    </location>
</feature>
<feature type="compositionally biased region" description="Low complexity" evidence="2">
    <location>
        <begin position="662"/>
        <end position="674"/>
    </location>
</feature>
<proteinExistence type="predicted"/>
<evidence type="ECO:0000256" key="2">
    <source>
        <dbReference type="SAM" id="MobiDB-lite"/>
    </source>
</evidence>
<feature type="compositionally biased region" description="Polar residues" evidence="2">
    <location>
        <begin position="985"/>
        <end position="996"/>
    </location>
</feature>
<feature type="compositionally biased region" description="Acidic residues" evidence="2">
    <location>
        <begin position="380"/>
        <end position="392"/>
    </location>
</feature>
<keyword evidence="5" id="KW-1185">Reference proteome</keyword>
<feature type="transmembrane region" description="Helical" evidence="3">
    <location>
        <begin position="28"/>
        <end position="47"/>
    </location>
</feature>
<dbReference type="OrthoDB" id="3071207at2759"/>
<feature type="compositionally biased region" description="Low complexity" evidence="2">
    <location>
        <begin position="615"/>
        <end position="626"/>
    </location>
</feature>
<feature type="compositionally biased region" description="Polar residues" evidence="2">
    <location>
        <begin position="689"/>
        <end position="699"/>
    </location>
</feature>
<protein>
    <submittedName>
        <fullName evidence="4">Uncharacterized protein</fullName>
    </submittedName>
</protein>
<accession>A0A9P6JL41</accession>
<feature type="compositionally biased region" description="Low complexity" evidence="2">
    <location>
        <begin position="1291"/>
        <end position="1316"/>
    </location>
</feature>
<keyword evidence="1" id="KW-0175">Coiled coil</keyword>
<feature type="compositionally biased region" description="Pro residues" evidence="2">
    <location>
        <begin position="1100"/>
        <end position="1109"/>
    </location>
</feature>
<organism evidence="4 5">
    <name type="scientific">Crepidotus variabilis</name>
    <dbReference type="NCBI Taxonomy" id="179855"/>
    <lineage>
        <taxon>Eukaryota</taxon>
        <taxon>Fungi</taxon>
        <taxon>Dikarya</taxon>
        <taxon>Basidiomycota</taxon>
        <taxon>Agaricomycotina</taxon>
        <taxon>Agaricomycetes</taxon>
        <taxon>Agaricomycetidae</taxon>
        <taxon>Agaricales</taxon>
        <taxon>Agaricineae</taxon>
        <taxon>Crepidotaceae</taxon>
        <taxon>Crepidotus</taxon>
    </lineage>
</organism>
<feature type="region of interest" description="Disordered" evidence="2">
    <location>
        <begin position="1281"/>
        <end position="1378"/>
    </location>
</feature>
<feature type="compositionally biased region" description="Low complexity" evidence="2">
    <location>
        <begin position="312"/>
        <end position="330"/>
    </location>
</feature>
<feature type="region of interest" description="Disordered" evidence="2">
    <location>
        <begin position="898"/>
        <end position="964"/>
    </location>
</feature>
<feature type="compositionally biased region" description="Polar residues" evidence="2">
    <location>
        <begin position="584"/>
        <end position="596"/>
    </location>
</feature>
<feature type="compositionally biased region" description="Polar residues" evidence="2">
    <location>
        <begin position="192"/>
        <end position="219"/>
    </location>
</feature>
<feature type="compositionally biased region" description="Basic and acidic residues" evidence="2">
    <location>
        <begin position="1318"/>
        <end position="1338"/>
    </location>
</feature>
<gene>
    <name evidence="4" type="ORF">CPB83DRAFT_909574</name>
</gene>
<keyword evidence="3" id="KW-0472">Membrane</keyword>
<reference evidence="4" key="1">
    <citation type="submission" date="2020-11" db="EMBL/GenBank/DDBJ databases">
        <authorList>
            <consortium name="DOE Joint Genome Institute"/>
            <person name="Ahrendt S."/>
            <person name="Riley R."/>
            <person name="Andreopoulos W."/>
            <person name="Labutti K."/>
            <person name="Pangilinan J."/>
            <person name="Ruiz-Duenas F.J."/>
            <person name="Barrasa J.M."/>
            <person name="Sanchez-Garcia M."/>
            <person name="Camarero S."/>
            <person name="Miyauchi S."/>
            <person name="Serrano A."/>
            <person name="Linde D."/>
            <person name="Babiker R."/>
            <person name="Drula E."/>
            <person name="Ayuso-Fernandez I."/>
            <person name="Pacheco R."/>
            <person name="Padilla G."/>
            <person name="Ferreira P."/>
            <person name="Barriuso J."/>
            <person name="Kellner H."/>
            <person name="Castanera R."/>
            <person name="Alfaro M."/>
            <person name="Ramirez L."/>
            <person name="Pisabarro A.G."/>
            <person name="Kuo A."/>
            <person name="Tritt A."/>
            <person name="Lipzen A."/>
            <person name="He G."/>
            <person name="Yan M."/>
            <person name="Ng V."/>
            <person name="Cullen D."/>
            <person name="Martin F."/>
            <person name="Rosso M.-N."/>
            <person name="Henrissat B."/>
            <person name="Hibbett D."/>
            <person name="Martinez A.T."/>
            <person name="Grigoriev I.V."/>
        </authorList>
    </citation>
    <scope>NUCLEOTIDE SEQUENCE</scope>
    <source>
        <strain evidence="4">CBS 506.95</strain>
    </source>
</reference>
<feature type="compositionally biased region" description="Low complexity" evidence="2">
    <location>
        <begin position="406"/>
        <end position="433"/>
    </location>
</feature>
<evidence type="ECO:0000313" key="4">
    <source>
        <dbReference type="EMBL" id="KAF9524927.1"/>
    </source>
</evidence>
<feature type="compositionally biased region" description="Basic and acidic residues" evidence="2">
    <location>
        <begin position="119"/>
        <end position="131"/>
    </location>
</feature>
<feature type="compositionally biased region" description="Low complexity" evidence="2">
    <location>
        <begin position="939"/>
        <end position="953"/>
    </location>
</feature>
<feature type="region of interest" description="Disordered" evidence="2">
    <location>
        <begin position="977"/>
        <end position="996"/>
    </location>
</feature>
<feature type="compositionally biased region" description="Polar residues" evidence="2">
    <location>
        <begin position="1114"/>
        <end position="1162"/>
    </location>
</feature>
<feature type="region of interest" description="Disordered" evidence="2">
    <location>
        <begin position="1068"/>
        <end position="1189"/>
    </location>
</feature>
<evidence type="ECO:0000313" key="5">
    <source>
        <dbReference type="Proteomes" id="UP000807306"/>
    </source>
</evidence>
<feature type="compositionally biased region" description="Low complexity" evidence="2">
    <location>
        <begin position="229"/>
        <end position="255"/>
    </location>
</feature>
<evidence type="ECO:0000256" key="1">
    <source>
        <dbReference type="SAM" id="Coils"/>
    </source>
</evidence>
<feature type="region of interest" description="Disordered" evidence="2">
    <location>
        <begin position="96"/>
        <end position="147"/>
    </location>
</feature>
<feature type="coiled-coil region" evidence="1">
    <location>
        <begin position="818"/>
        <end position="852"/>
    </location>
</feature>
<feature type="compositionally biased region" description="Polar residues" evidence="2">
    <location>
        <begin position="434"/>
        <end position="445"/>
    </location>
</feature>
<sequence length="1378" mass="146779">MSDGNPSQNGHNFGTSAGTFGGIAENKYVVAAAMAAIVLAGSALLYGKRMRVAHSDFPHAVPESEHAATRLIDQGGPDTRTAQDHIRLRVRHDDQLFGDDSVGPSGSSTSCSNLATRAQESDSSKDKAARSKDRRRRGKDPLREVLKSGKKLKSFNVATLPSSSALDLGTPAESSPRSTGVQTDDEFKPSDSAVTLASESATLISPTFLSNQRQTSSRSTGKRASRGETSSTSGSNSTSSLSTSTTLTPTPTSSTRLLKRALSPNSNYDLTHGDAVRTSRRGSITISEDDATRSSGMISAGHSRVTSEVLQSGETESLGSSASSSYLENLEGPEKGFADGVDCKTQPIAVSEGQMERPYLDESDAGVRPKHLHHLRPPEEGDIVSSDDDEDEDHHSGSTGARVRRLSGSGSVSLSVSNSRSHSHSPSPLRQSHTPSGSRDQSSSRAHPRRTGLRATSSSIGSEEVGDEEEEERSYLEDEDSRVLTGRTVISHAETKRQDVEHEISGADESGEYADRGRRTSRRVVVAGLGEAELQGEDMEAISRKVLGSVRSEEPIEESTRSLEEDQRLEGMNGSLGIIVVEPQNGSTRISQSGVVSAQVEGGPDSLLLPTFAASTSTSTQSSNNSREVHSDSSNVAMSSAHPEQSSRAKKRAKKAAVASGQTTTITQASSTTARKVPPGASGWDWEGTGSSTLSTPATDKSRTPKDHPDSRTSNGSFNGAVPTGKPARNNRPQDFIDQDPKEGDHSTPALTHSAGSHRKLSYGSESIRPSKRGGHRSTTPGIPSRGKNGTPPPLSPLHRRPSSPGDGLLAVSEQTQLASLRGALEAARQREEKHKAEMEQVVKEMETLKWESAGLRRGEGELHAHVHHLTRQVQGYESFFATMGPSVQVYTQQPHVPHIPQNVQPQEPNQESRPVDSKPSGPYGQDILSSPSAHDKVSVSSEVSSDLVDENSQSISAPAPCEAGQLDAQDTLLPSFESKDPKVKTSTQETDAQLPQPSLMKSLRLPIPSLPPFPINPSSPPGASSLPNFSPMSPSFYHYPIPPTPFTPLGHPPHPAMMQQLQWMQTSWTSAHHHQPHQFGQGSVSQSTIHQPMFSPVMMPMPPYPPQSPHQSGTFQNSALHSSNSGGATSPSHLNFSMHSPHSVNGPSAPSSAPGTNSAGSVSPDLAGSSLALNGNTLRPMKNRMRSQRNNAELSDINEARLAFGHGGSDGDDEDLGGSGGNVYSGLLADAILRRPGSIRALSSESLKKRAVDEESAPLHRRGITESVEQLTEFTFPSISDMSSNFYRNSPRTESSISSSLSSSPPSSTATVPDPVADSKTEEEKSHLPAILNKHEAAGSTLPDPPPAEPINFDTSSFDVTPRKEIAHLSTNPEPHI</sequence>
<feature type="compositionally biased region" description="Polar residues" evidence="2">
    <location>
        <begin position="172"/>
        <end position="182"/>
    </location>
</feature>
<feature type="compositionally biased region" description="Basic and acidic residues" evidence="2">
    <location>
        <begin position="493"/>
        <end position="505"/>
    </location>
</feature>
<feature type="compositionally biased region" description="Low complexity" evidence="2">
    <location>
        <begin position="901"/>
        <end position="912"/>
    </location>
</feature>
<feature type="compositionally biased region" description="Acidic residues" evidence="2">
    <location>
        <begin position="464"/>
        <end position="480"/>
    </location>
</feature>
<feature type="region of interest" description="Disordered" evidence="2">
    <location>
        <begin position="162"/>
        <end position="519"/>
    </location>
</feature>
<evidence type="ECO:0000256" key="3">
    <source>
        <dbReference type="SAM" id="Phobius"/>
    </source>
</evidence>
<dbReference type="EMBL" id="MU157891">
    <property type="protein sequence ID" value="KAF9524927.1"/>
    <property type="molecule type" value="Genomic_DNA"/>
</dbReference>
<dbReference type="Proteomes" id="UP000807306">
    <property type="component" value="Unassembled WGS sequence"/>
</dbReference>
<comment type="caution">
    <text evidence="4">The sequence shown here is derived from an EMBL/GenBank/DDBJ whole genome shotgun (WGS) entry which is preliminary data.</text>
</comment>
<feature type="region of interest" description="Disordered" evidence="2">
    <location>
        <begin position="584"/>
        <end position="809"/>
    </location>
</feature>
<keyword evidence="3" id="KW-0812">Transmembrane</keyword>
<feature type="compositionally biased region" description="Low complexity" evidence="2">
    <location>
        <begin position="98"/>
        <end position="112"/>
    </location>
</feature>
<feature type="compositionally biased region" description="Basic and acidic residues" evidence="2">
    <location>
        <begin position="700"/>
        <end position="711"/>
    </location>
</feature>
<keyword evidence="3" id="KW-1133">Transmembrane helix</keyword>
<name>A0A9P6JL41_9AGAR</name>
<feature type="compositionally biased region" description="Polar residues" evidence="2">
    <location>
        <begin position="1079"/>
        <end position="1091"/>
    </location>
</feature>